<dbReference type="NCBIfam" id="TIGR01891">
    <property type="entry name" value="amidohydrolases"/>
    <property type="match status" value="1"/>
</dbReference>
<dbReference type="PATRIC" id="fig|1126211.3.peg.497"/>
<evidence type="ECO:0000256" key="1">
    <source>
        <dbReference type="ARBA" id="ARBA00022801"/>
    </source>
</evidence>
<comment type="cofactor">
    <cofactor evidence="2">
        <name>Mn(2+)</name>
        <dbReference type="ChEBI" id="CHEBI:29035"/>
    </cofactor>
    <text evidence="2">The Mn(2+) ion enhances activity.</text>
</comment>
<feature type="binding site" evidence="2">
    <location>
        <position position="127"/>
    </location>
    <ligand>
        <name>Mn(2+)</name>
        <dbReference type="ChEBI" id="CHEBI:29035"/>
        <label>2</label>
    </ligand>
</feature>
<evidence type="ECO:0000256" key="2">
    <source>
        <dbReference type="PIRSR" id="PIRSR005962-1"/>
    </source>
</evidence>
<name>I2C1R2_BACAY</name>
<accession>I2C1R2</accession>
<dbReference type="AlphaFoldDB" id="I2C1R2"/>
<feature type="binding site" evidence="2">
    <location>
        <position position="129"/>
    </location>
    <ligand>
        <name>Mn(2+)</name>
        <dbReference type="ChEBI" id="CHEBI:29035"/>
        <label>2</label>
    </ligand>
</feature>
<dbReference type="InterPro" id="IPR002933">
    <property type="entry name" value="Peptidase_M20"/>
</dbReference>
<organism evidence="4 5">
    <name type="scientific">Bacillus amyloliquefaciens (strain Y2)</name>
    <name type="common">Bacillus amyloliquefaciens subsp. plantarum (strain B9601-Y2)</name>
    <dbReference type="NCBI Taxonomy" id="1155777"/>
    <lineage>
        <taxon>Bacteria</taxon>
        <taxon>Bacillati</taxon>
        <taxon>Bacillota</taxon>
        <taxon>Bacilli</taxon>
        <taxon>Bacillales</taxon>
        <taxon>Bacillaceae</taxon>
        <taxon>Bacillus</taxon>
        <taxon>Bacillus amyloliquefaciens group</taxon>
    </lineage>
</organism>
<dbReference type="GO" id="GO:0050118">
    <property type="term" value="F:N-acetyldiaminopimelate deacetylase activity"/>
    <property type="evidence" value="ECO:0007669"/>
    <property type="project" value="UniProtKB-ARBA"/>
</dbReference>
<dbReference type="Pfam" id="PF07687">
    <property type="entry name" value="M20_dimer"/>
    <property type="match status" value="1"/>
</dbReference>
<dbReference type="PANTHER" id="PTHR11014">
    <property type="entry name" value="PEPTIDASE M20 FAMILY MEMBER"/>
    <property type="match status" value="1"/>
</dbReference>
<dbReference type="PANTHER" id="PTHR11014:SF63">
    <property type="entry name" value="METALLOPEPTIDASE, PUTATIVE (AFU_ORTHOLOGUE AFUA_6G09600)-RELATED"/>
    <property type="match status" value="1"/>
</dbReference>
<feature type="domain" description="Peptidase M20 dimerisation" evidence="3">
    <location>
        <begin position="212"/>
        <end position="302"/>
    </location>
</feature>
<dbReference type="KEGG" id="bqy:MUS_0512"/>
<dbReference type="SUPFAM" id="SSF55031">
    <property type="entry name" value="Bacterial exopeptidase dimerisation domain"/>
    <property type="match status" value="1"/>
</dbReference>
<dbReference type="InterPro" id="IPR036264">
    <property type="entry name" value="Bact_exopeptidase_dim_dom"/>
</dbReference>
<dbReference type="InterPro" id="IPR017439">
    <property type="entry name" value="Amidohydrolase"/>
</dbReference>
<feature type="binding site" evidence="2">
    <location>
        <position position="188"/>
    </location>
    <ligand>
        <name>Mn(2+)</name>
        <dbReference type="ChEBI" id="CHEBI:29035"/>
        <label>2</label>
    </ligand>
</feature>
<dbReference type="SUPFAM" id="SSF53187">
    <property type="entry name" value="Zn-dependent exopeptidases"/>
    <property type="match status" value="1"/>
</dbReference>
<keyword evidence="2" id="KW-0464">Manganese</keyword>
<dbReference type="EMBL" id="CP003332">
    <property type="protein sequence ID" value="AFJ60586.1"/>
    <property type="molecule type" value="Genomic_DNA"/>
</dbReference>
<dbReference type="Pfam" id="PF01546">
    <property type="entry name" value="Peptidase_M20"/>
    <property type="match status" value="1"/>
</dbReference>
<gene>
    <name evidence="4" type="primary">hipO</name>
    <name evidence="4" type="ORF">MUS_0512</name>
</gene>
<reference evidence="4 5" key="1">
    <citation type="journal article" date="2012" name="J. Biotechnol.">
        <title>Genome sequence of the plant growth promoting strain Bacillus amyloliquefaciens subsp. plantarum B9601-Y2 and expression of mersacidin and other secondary metabolites.</title>
        <authorList>
            <person name="He P."/>
            <person name="Hao K."/>
            <person name="Blom J."/>
            <person name="Ruckert C."/>
            <person name="Vater J."/>
            <person name="Mao Z."/>
            <person name="Wu Y."/>
            <person name="Hou M."/>
            <person name="He P."/>
            <person name="He Y."/>
            <person name="Borriss R."/>
        </authorList>
    </citation>
    <scope>NUCLEOTIDE SEQUENCE [LARGE SCALE GENOMIC DNA]</scope>
    <source>
        <strain evidence="4">Y2</strain>
    </source>
</reference>
<dbReference type="CDD" id="cd05666">
    <property type="entry name" value="M20_Acy1-like"/>
    <property type="match status" value="1"/>
</dbReference>
<evidence type="ECO:0000313" key="4">
    <source>
        <dbReference type="EMBL" id="AFJ60586.1"/>
    </source>
</evidence>
<dbReference type="HOGENOM" id="CLU_023257_1_1_9"/>
<dbReference type="GO" id="GO:0046872">
    <property type="term" value="F:metal ion binding"/>
    <property type="evidence" value="ECO:0007669"/>
    <property type="project" value="UniProtKB-KW"/>
</dbReference>
<protein>
    <submittedName>
        <fullName evidence="4">Hippurate hydrolase</fullName>
    </submittedName>
</protein>
<dbReference type="Proteomes" id="UP000002878">
    <property type="component" value="Chromosome"/>
</dbReference>
<dbReference type="InterPro" id="IPR011650">
    <property type="entry name" value="Peptidase_M20_dimer"/>
</dbReference>
<evidence type="ECO:0000313" key="5">
    <source>
        <dbReference type="Proteomes" id="UP000002878"/>
    </source>
</evidence>
<dbReference type="PIRSF" id="PIRSF005962">
    <property type="entry name" value="Pept_M20D_amidohydro"/>
    <property type="match status" value="1"/>
</dbReference>
<sequence length="416" mass="46043">MSSLFRQLFLLYFNYLCKRFLFNDYIGVVFMNDITMKDQLIKWRHDLHMIPETAFEEHMTSVYIAEELKKMGVSVCSGLGGTGIVATLKAGEGSKVIGIRAELDALHFTEAADHSYVSKNKGKMHACGHDGHMAILLGTAKILSERQHFNGTVCFIFQPAEEPGKGARAMIEDGLFEQFPLDEIYGLHNMPGLPAGTFATRPGGIMAGEDNFVIRIKGKGAHAARPHMSIDPLVIASQIILALQTIVSRNLDPSVPAVISCTEIVTDGVRNAIPTYVEIKGDTRSYSPDTRRFLEEKMRTISSGICEMHGAECQFEYTHEFAPTTNWEEYVGFTVEAAAKTAGKENVTSNINQMMISEDFSAFLEKVPGVFVFLGNGDEHDQKGHIPLHSPSYDFNDDILLTGAAYFAELVKIRLS</sequence>
<dbReference type="FunFam" id="3.30.70.360:FF:000001">
    <property type="entry name" value="N-acetyldiaminopimelate deacetylase"/>
    <property type="match status" value="1"/>
</dbReference>
<dbReference type="Gene3D" id="3.40.630.10">
    <property type="entry name" value="Zn peptidases"/>
    <property type="match status" value="1"/>
</dbReference>
<keyword evidence="2" id="KW-0479">Metal-binding</keyword>
<feature type="binding site" evidence="2">
    <location>
        <position position="162"/>
    </location>
    <ligand>
        <name>Mn(2+)</name>
        <dbReference type="ChEBI" id="CHEBI:29035"/>
        <label>2</label>
    </ligand>
</feature>
<dbReference type="Gene3D" id="3.30.70.360">
    <property type="match status" value="1"/>
</dbReference>
<feature type="binding site" evidence="2">
    <location>
        <position position="389"/>
    </location>
    <ligand>
        <name>Mn(2+)</name>
        <dbReference type="ChEBI" id="CHEBI:29035"/>
        <label>2</label>
    </ligand>
</feature>
<keyword evidence="1 4" id="KW-0378">Hydrolase</keyword>
<evidence type="ECO:0000259" key="3">
    <source>
        <dbReference type="Pfam" id="PF07687"/>
    </source>
</evidence>
<proteinExistence type="predicted"/>
<dbReference type="GO" id="GO:0019877">
    <property type="term" value="P:diaminopimelate biosynthetic process"/>
    <property type="evidence" value="ECO:0007669"/>
    <property type="project" value="UniProtKB-ARBA"/>
</dbReference>